<comment type="caution">
    <text evidence="2">The sequence shown here is derived from an EMBL/GenBank/DDBJ whole genome shotgun (WGS) entry which is preliminary data.</text>
</comment>
<keyword evidence="1" id="KW-0472">Membrane</keyword>
<keyword evidence="1" id="KW-0812">Transmembrane</keyword>
<name>A0A920BUY0_9BACI</name>
<keyword evidence="3" id="KW-1185">Reference proteome</keyword>
<dbReference type="EMBL" id="BORC01000004">
    <property type="protein sequence ID" value="GIN62767.1"/>
    <property type="molecule type" value="Genomic_DNA"/>
</dbReference>
<dbReference type="AlphaFoldDB" id="A0A920BUY0"/>
<gene>
    <name evidence="2" type="ORF">J27TS8_27600</name>
</gene>
<proteinExistence type="predicted"/>
<evidence type="ECO:0000313" key="3">
    <source>
        <dbReference type="Proteomes" id="UP000682111"/>
    </source>
</evidence>
<reference evidence="2" key="1">
    <citation type="submission" date="2021-03" db="EMBL/GenBank/DDBJ databases">
        <title>Antimicrobial resistance genes in bacteria isolated from Japanese honey, and their potential for conferring macrolide and lincosamide resistance in the American foulbrood pathogen Paenibacillus larvae.</title>
        <authorList>
            <person name="Okamoto M."/>
            <person name="Kumagai M."/>
            <person name="Kanamori H."/>
            <person name="Takamatsu D."/>
        </authorList>
    </citation>
    <scope>NUCLEOTIDE SEQUENCE</scope>
    <source>
        <strain evidence="2">J27TS8</strain>
    </source>
</reference>
<accession>A0A920BUY0</accession>
<organism evidence="2 3">
    <name type="scientific">Robertmurraya siralis</name>
    <dbReference type="NCBI Taxonomy" id="77777"/>
    <lineage>
        <taxon>Bacteria</taxon>
        <taxon>Bacillati</taxon>
        <taxon>Bacillota</taxon>
        <taxon>Bacilli</taxon>
        <taxon>Bacillales</taxon>
        <taxon>Bacillaceae</taxon>
        <taxon>Robertmurraya</taxon>
    </lineage>
</organism>
<keyword evidence="1" id="KW-1133">Transmembrane helix</keyword>
<dbReference type="Proteomes" id="UP000682111">
    <property type="component" value="Unassembled WGS sequence"/>
</dbReference>
<evidence type="ECO:0000256" key="1">
    <source>
        <dbReference type="SAM" id="Phobius"/>
    </source>
</evidence>
<evidence type="ECO:0000313" key="2">
    <source>
        <dbReference type="EMBL" id="GIN62767.1"/>
    </source>
</evidence>
<sequence>MTFSIFLIGFMFFILLVPGKLGKKLRKKGKKYSKRFIKKQIKHEINRFKPF</sequence>
<feature type="transmembrane region" description="Helical" evidence="1">
    <location>
        <begin position="6"/>
        <end position="22"/>
    </location>
</feature>
<protein>
    <submittedName>
        <fullName evidence="2">Uncharacterized protein</fullName>
    </submittedName>
</protein>